<evidence type="ECO:0000256" key="1">
    <source>
        <dbReference type="SAM" id="MobiDB-lite"/>
    </source>
</evidence>
<sequence length="141" mass="15433">MLFQHGYYENLISGYSFIESASQLLISNYSGQLNLSDALHEIFASNAWKTINKIEAAHGILSLKPQSVIASGLTRIISGTIRHVNLRAATKLTTSSEDGRKRWGGGCGSVQDGRDGQDFDPRRSWNVRECPLAPGGQHIGF</sequence>
<keyword evidence="3" id="KW-1185">Reference proteome</keyword>
<feature type="region of interest" description="Disordered" evidence="1">
    <location>
        <begin position="96"/>
        <end position="122"/>
    </location>
</feature>
<gene>
    <name evidence="2" type="ORF">DPMN_005007</name>
</gene>
<dbReference type="EMBL" id="JAIWYP010000001">
    <property type="protein sequence ID" value="KAH3881083.1"/>
    <property type="molecule type" value="Genomic_DNA"/>
</dbReference>
<reference evidence="2" key="1">
    <citation type="journal article" date="2019" name="bioRxiv">
        <title>The Genome of the Zebra Mussel, Dreissena polymorpha: A Resource for Invasive Species Research.</title>
        <authorList>
            <person name="McCartney M.A."/>
            <person name="Auch B."/>
            <person name="Kono T."/>
            <person name="Mallez S."/>
            <person name="Zhang Y."/>
            <person name="Obille A."/>
            <person name="Becker A."/>
            <person name="Abrahante J.E."/>
            <person name="Garbe J."/>
            <person name="Badalamenti J.P."/>
            <person name="Herman A."/>
            <person name="Mangelson H."/>
            <person name="Liachko I."/>
            <person name="Sullivan S."/>
            <person name="Sone E.D."/>
            <person name="Koren S."/>
            <person name="Silverstein K.A.T."/>
            <person name="Beckman K.B."/>
            <person name="Gohl D.M."/>
        </authorList>
    </citation>
    <scope>NUCLEOTIDE SEQUENCE</scope>
    <source>
        <strain evidence="2">Duluth1</strain>
        <tissue evidence="2">Whole animal</tissue>
    </source>
</reference>
<comment type="caution">
    <text evidence="2">The sequence shown here is derived from an EMBL/GenBank/DDBJ whole genome shotgun (WGS) entry which is preliminary data.</text>
</comment>
<feature type="compositionally biased region" description="Basic and acidic residues" evidence="1">
    <location>
        <begin position="112"/>
        <end position="122"/>
    </location>
</feature>
<name>A0A9D4RW57_DREPO</name>
<organism evidence="2 3">
    <name type="scientific">Dreissena polymorpha</name>
    <name type="common">Zebra mussel</name>
    <name type="synonym">Mytilus polymorpha</name>
    <dbReference type="NCBI Taxonomy" id="45954"/>
    <lineage>
        <taxon>Eukaryota</taxon>
        <taxon>Metazoa</taxon>
        <taxon>Spiralia</taxon>
        <taxon>Lophotrochozoa</taxon>
        <taxon>Mollusca</taxon>
        <taxon>Bivalvia</taxon>
        <taxon>Autobranchia</taxon>
        <taxon>Heteroconchia</taxon>
        <taxon>Euheterodonta</taxon>
        <taxon>Imparidentia</taxon>
        <taxon>Neoheterodontei</taxon>
        <taxon>Myida</taxon>
        <taxon>Dreissenoidea</taxon>
        <taxon>Dreissenidae</taxon>
        <taxon>Dreissena</taxon>
    </lineage>
</organism>
<dbReference type="Proteomes" id="UP000828390">
    <property type="component" value="Unassembled WGS sequence"/>
</dbReference>
<proteinExistence type="predicted"/>
<accession>A0A9D4RW57</accession>
<protein>
    <submittedName>
        <fullName evidence="2">Uncharacterized protein</fullName>
    </submittedName>
</protein>
<evidence type="ECO:0000313" key="2">
    <source>
        <dbReference type="EMBL" id="KAH3881083.1"/>
    </source>
</evidence>
<dbReference type="AlphaFoldDB" id="A0A9D4RW57"/>
<evidence type="ECO:0000313" key="3">
    <source>
        <dbReference type="Proteomes" id="UP000828390"/>
    </source>
</evidence>
<reference evidence="2" key="2">
    <citation type="submission" date="2020-11" db="EMBL/GenBank/DDBJ databases">
        <authorList>
            <person name="McCartney M.A."/>
            <person name="Auch B."/>
            <person name="Kono T."/>
            <person name="Mallez S."/>
            <person name="Becker A."/>
            <person name="Gohl D.M."/>
            <person name="Silverstein K.A.T."/>
            <person name="Koren S."/>
            <person name="Bechman K.B."/>
            <person name="Herman A."/>
            <person name="Abrahante J.E."/>
            <person name="Garbe J."/>
        </authorList>
    </citation>
    <scope>NUCLEOTIDE SEQUENCE</scope>
    <source>
        <strain evidence="2">Duluth1</strain>
        <tissue evidence="2">Whole animal</tissue>
    </source>
</reference>